<sequence>MNYKNPFFRTRQENFSLTLNRQRKAVIFIILAILAALAANSLDVLQQNILIVILIVSTFIILLNTYFIYHDWIIVMPNEVSVMVDENKLVVEFPKPKKDLIIPYSEIDEISFNKLAPNQESIISFKSENLLEFGIDIDSISVSSLSEANWKAVCNKYKLPLRIAFDLFQHDERDIYVIQKELETDKPILKSEFQELLETIKGIKLLGVQEFYHLREEDIEYLEQYSFETKFGLETLDFSQGILAISYMKNKPPKEVEEIVNIFNWSFKKI</sequence>
<reference evidence="2 3" key="1">
    <citation type="submission" date="2018-03" db="EMBL/GenBank/DDBJ databases">
        <title>Genomic Encyclopedia of Archaeal and Bacterial Type Strains, Phase II (KMG-II): from individual species to whole genera.</title>
        <authorList>
            <person name="Goeker M."/>
        </authorList>
    </citation>
    <scope>NUCLEOTIDE SEQUENCE [LARGE SCALE GENOMIC DNA]</scope>
    <source>
        <strain evidence="2 3">DSM 28229</strain>
    </source>
</reference>
<evidence type="ECO:0000256" key="1">
    <source>
        <dbReference type="SAM" id="Phobius"/>
    </source>
</evidence>
<protein>
    <submittedName>
        <fullName evidence="2">Uncharacterized protein</fullName>
    </submittedName>
</protein>
<dbReference type="RefSeq" id="WP_109623195.1">
    <property type="nucleotide sequence ID" value="NZ_QGDO01000013.1"/>
</dbReference>
<comment type="caution">
    <text evidence="2">The sequence shown here is derived from an EMBL/GenBank/DDBJ whole genome shotgun (WGS) entry which is preliminary data.</text>
</comment>
<organism evidence="2 3">
    <name type="scientific">Sediminitomix flava</name>
    <dbReference type="NCBI Taxonomy" id="379075"/>
    <lineage>
        <taxon>Bacteria</taxon>
        <taxon>Pseudomonadati</taxon>
        <taxon>Bacteroidota</taxon>
        <taxon>Cytophagia</taxon>
        <taxon>Cytophagales</taxon>
        <taxon>Flammeovirgaceae</taxon>
        <taxon>Sediminitomix</taxon>
    </lineage>
</organism>
<keyword evidence="1" id="KW-1133">Transmembrane helix</keyword>
<keyword evidence="1" id="KW-0812">Transmembrane</keyword>
<name>A0A315ZIP2_SEDFL</name>
<proteinExistence type="predicted"/>
<evidence type="ECO:0000313" key="3">
    <source>
        <dbReference type="Proteomes" id="UP000245535"/>
    </source>
</evidence>
<feature type="transmembrane region" description="Helical" evidence="1">
    <location>
        <begin position="25"/>
        <end position="42"/>
    </location>
</feature>
<evidence type="ECO:0000313" key="2">
    <source>
        <dbReference type="EMBL" id="PWJ33499.1"/>
    </source>
</evidence>
<dbReference type="Proteomes" id="UP000245535">
    <property type="component" value="Unassembled WGS sequence"/>
</dbReference>
<dbReference type="EMBL" id="QGDO01000013">
    <property type="protein sequence ID" value="PWJ33499.1"/>
    <property type="molecule type" value="Genomic_DNA"/>
</dbReference>
<accession>A0A315ZIP2</accession>
<dbReference type="AlphaFoldDB" id="A0A315ZIP2"/>
<keyword evidence="1" id="KW-0472">Membrane</keyword>
<feature type="transmembrane region" description="Helical" evidence="1">
    <location>
        <begin position="48"/>
        <end position="69"/>
    </location>
</feature>
<gene>
    <name evidence="2" type="ORF">BC781_1131</name>
</gene>
<keyword evidence="3" id="KW-1185">Reference proteome</keyword>